<dbReference type="KEGG" id="tpx:Turpa_1555"/>
<sequence length="143" mass="16315">MDQPDFIVLARDTFNEDGTVNIENGDKLWSALFKLPEWNFLMTMTSFVNKSPSAQMIDGKVWYLVFTDTEKLQAYATRNQNLDPDGKALFITMTPEAAVRFAQGSLGTTVYGFRFNEAAEHGWFSPLENLVKFPDYLREKGLL</sequence>
<dbReference type="AlphaFoldDB" id="I4B4J6"/>
<evidence type="ECO:0000313" key="2">
    <source>
        <dbReference type="Proteomes" id="UP000006048"/>
    </source>
</evidence>
<dbReference type="RefSeq" id="WP_014802714.1">
    <property type="nucleotide sequence ID" value="NC_018020.1"/>
</dbReference>
<keyword evidence="2" id="KW-1185">Reference proteome</keyword>
<name>I4B4J6_TURPD</name>
<gene>
    <name evidence="1" type="ordered locus">Turpa_1555</name>
</gene>
<dbReference type="OrthoDB" id="3635752at2"/>
<organism evidence="1 2">
    <name type="scientific">Turneriella parva (strain ATCC BAA-1111 / DSM 21527 / NCTC 11395 / H)</name>
    <name type="common">Leptospira parva</name>
    <dbReference type="NCBI Taxonomy" id="869212"/>
    <lineage>
        <taxon>Bacteria</taxon>
        <taxon>Pseudomonadati</taxon>
        <taxon>Spirochaetota</taxon>
        <taxon>Spirochaetia</taxon>
        <taxon>Leptospirales</taxon>
        <taxon>Leptospiraceae</taxon>
        <taxon>Turneriella</taxon>
    </lineage>
</organism>
<dbReference type="HOGENOM" id="CLU_1805353_0_0_12"/>
<reference evidence="1 2" key="1">
    <citation type="submission" date="2012-06" db="EMBL/GenBank/DDBJ databases">
        <title>The complete chromosome of genome of Turneriella parva DSM 21527.</title>
        <authorList>
            <consortium name="US DOE Joint Genome Institute (JGI-PGF)"/>
            <person name="Lucas S."/>
            <person name="Han J."/>
            <person name="Lapidus A."/>
            <person name="Bruce D."/>
            <person name="Goodwin L."/>
            <person name="Pitluck S."/>
            <person name="Peters L."/>
            <person name="Kyrpides N."/>
            <person name="Mavromatis K."/>
            <person name="Ivanova N."/>
            <person name="Mikhailova N."/>
            <person name="Chertkov O."/>
            <person name="Detter J.C."/>
            <person name="Tapia R."/>
            <person name="Han C."/>
            <person name="Land M."/>
            <person name="Hauser L."/>
            <person name="Markowitz V."/>
            <person name="Cheng J.-F."/>
            <person name="Hugenholtz P."/>
            <person name="Woyke T."/>
            <person name="Wu D."/>
            <person name="Gronow S."/>
            <person name="Wellnitz S."/>
            <person name="Brambilla E."/>
            <person name="Klenk H.-P."/>
            <person name="Eisen J.A."/>
        </authorList>
    </citation>
    <scope>NUCLEOTIDE SEQUENCE [LARGE SCALE GENOMIC DNA]</scope>
    <source>
        <strain evidence="2">ATCC BAA-1111 / DSM 21527 / NCTC 11395 / H</strain>
    </source>
</reference>
<proteinExistence type="predicted"/>
<dbReference type="Proteomes" id="UP000006048">
    <property type="component" value="Chromosome"/>
</dbReference>
<accession>I4B4J6</accession>
<protein>
    <recommendedName>
        <fullName evidence="3">SseB protein N-terminal domain-containing protein</fullName>
    </recommendedName>
</protein>
<evidence type="ECO:0008006" key="3">
    <source>
        <dbReference type="Google" id="ProtNLM"/>
    </source>
</evidence>
<dbReference type="STRING" id="869212.Turpa_1555"/>
<evidence type="ECO:0000313" key="1">
    <source>
        <dbReference type="EMBL" id="AFM12203.1"/>
    </source>
</evidence>
<dbReference type="EMBL" id="CP002959">
    <property type="protein sequence ID" value="AFM12203.1"/>
    <property type="molecule type" value="Genomic_DNA"/>
</dbReference>